<dbReference type="PANTHER" id="PTHR21683">
    <property type="entry name" value="COILED-COIL DOMAIN-CONTAINING PROTEIN 42 LIKE-2-LIKE-RELATED"/>
    <property type="match status" value="1"/>
</dbReference>
<sequence length="625" mass="72953">MQEFEDAEDVAVGFRDDLSCEELAAVEDVKADMGKIKAKPQKKVTVRQRGLLRPKPFTKASYVNEKNAINVETEPSPYRYPNDFKRLAHGVMTKAWRKELRLKELKAKCAEKPDYRSRAKKDMLRRVYVQDAPLPFEPKSVLDVDPKFFKDVEGRPVADKLNVREYITTIREALRTQIIVGHREDDLMLLEEHLIIEQKIIQRITQNLHQYINIFEELLFHSHMDSMEVLNKSETLSEEANALYQEQKSIMKKYAAVRTALYISEERWQNCLLYQKFLYTMSPLKYKNEHPLVTVETRDRLALEAISLTHIIEEFKDVEKYTNPELYFTEPDQLLEAFRFMELQNLNSLLYSEELAVPLETLKFAIIDAEEKFSRQVQKLEESIANLEGGIRWKEERAKYLEDLAQDLIYNEFRELVVADEILNLHVFVEDVYETRVAPNDANLSMQDMITGISLKYRQELLALDKVPSDMVVLLEGSCYKEQLMMMKLAEKAAKQYAAFQRLTNDVKKAFQPKYEKPLGKPTKNRSRVVDKKKETVFVARPLTDQEEEYLEFFTDYCKYTDDPLEYGINVLEEKEVMSRGSRRSDRSDSKRSDQSGLRSIYSAGGRSNQSAGSRPKKISKDSYK</sequence>
<feature type="region of interest" description="Disordered" evidence="2">
    <location>
        <begin position="576"/>
        <end position="625"/>
    </location>
</feature>
<dbReference type="Proteomes" id="UP000410492">
    <property type="component" value="Unassembled WGS sequence"/>
</dbReference>
<reference evidence="3 4" key="1">
    <citation type="submission" date="2019-01" db="EMBL/GenBank/DDBJ databases">
        <authorList>
            <person name="Sayadi A."/>
        </authorList>
    </citation>
    <scope>NUCLEOTIDE SEQUENCE [LARGE SCALE GENOMIC DNA]</scope>
</reference>
<accession>A0A653BZC1</accession>
<keyword evidence="4" id="KW-1185">Reference proteome</keyword>
<dbReference type="PANTHER" id="PTHR21683:SF3">
    <property type="entry name" value="CILIA AND FLAGELLA ASSOCIATED PROTEIN 100"/>
    <property type="match status" value="1"/>
</dbReference>
<gene>
    <name evidence="3" type="ORF">CALMAC_LOCUS4963</name>
</gene>
<evidence type="ECO:0000256" key="2">
    <source>
        <dbReference type="SAM" id="MobiDB-lite"/>
    </source>
</evidence>
<evidence type="ECO:0008006" key="5">
    <source>
        <dbReference type="Google" id="ProtNLM"/>
    </source>
</evidence>
<dbReference type="AlphaFoldDB" id="A0A653BZC1"/>
<dbReference type="InterPro" id="IPR051147">
    <property type="entry name" value="CFAP_domain-containing"/>
</dbReference>
<evidence type="ECO:0000256" key="1">
    <source>
        <dbReference type="SAM" id="Coils"/>
    </source>
</evidence>
<evidence type="ECO:0000313" key="4">
    <source>
        <dbReference type="Proteomes" id="UP000410492"/>
    </source>
</evidence>
<protein>
    <recommendedName>
        <fullName evidence="5">DUF4200 domain-containing protein</fullName>
    </recommendedName>
</protein>
<proteinExistence type="predicted"/>
<dbReference type="EMBL" id="CAACVG010006679">
    <property type="protein sequence ID" value="VEN40974.1"/>
    <property type="molecule type" value="Genomic_DNA"/>
</dbReference>
<feature type="coiled-coil region" evidence="1">
    <location>
        <begin position="370"/>
        <end position="397"/>
    </location>
</feature>
<name>A0A653BZC1_CALMS</name>
<feature type="compositionally biased region" description="Basic and acidic residues" evidence="2">
    <location>
        <begin position="576"/>
        <end position="594"/>
    </location>
</feature>
<organism evidence="3 4">
    <name type="scientific">Callosobruchus maculatus</name>
    <name type="common">Southern cowpea weevil</name>
    <name type="synonym">Pulse bruchid</name>
    <dbReference type="NCBI Taxonomy" id="64391"/>
    <lineage>
        <taxon>Eukaryota</taxon>
        <taxon>Metazoa</taxon>
        <taxon>Ecdysozoa</taxon>
        <taxon>Arthropoda</taxon>
        <taxon>Hexapoda</taxon>
        <taxon>Insecta</taxon>
        <taxon>Pterygota</taxon>
        <taxon>Neoptera</taxon>
        <taxon>Endopterygota</taxon>
        <taxon>Coleoptera</taxon>
        <taxon>Polyphaga</taxon>
        <taxon>Cucujiformia</taxon>
        <taxon>Chrysomeloidea</taxon>
        <taxon>Chrysomelidae</taxon>
        <taxon>Bruchinae</taxon>
        <taxon>Bruchini</taxon>
        <taxon>Callosobruchus</taxon>
    </lineage>
</organism>
<evidence type="ECO:0000313" key="3">
    <source>
        <dbReference type="EMBL" id="VEN40974.1"/>
    </source>
</evidence>
<keyword evidence="1" id="KW-0175">Coiled coil</keyword>
<dbReference type="OrthoDB" id="10264063at2759"/>